<evidence type="ECO:0000313" key="2">
    <source>
        <dbReference type="EMBL" id="MBB5721296.1"/>
    </source>
</evidence>
<dbReference type="InterPro" id="IPR014153">
    <property type="entry name" value="Ds_break_AddB"/>
</dbReference>
<evidence type="ECO:0000259" key="1">
    <source>
        <dbReference type="Pfam" id="PF12705"/>
    </source>
</evidence>
<dbReference type="InterPro" id="IPR038726">
    <property type="entry name" value="PDDEXK_AddAB-type"/>
</dbReference>
<gene>
    <name evidence="2" type="ORF">FHS72_000903</name>
</gene>
<dbReference type="NCBIfam" id="TIGR02786">
    <property type="entry name" value="addB_alphas"/>
    <property type="match status" value="1"/>
</dbReference>
<proteinExistence type="predicted"/>
<dbReference type="Pfam" id="PF12705">
    <property type="entry name" value="PDDEXK_1"/>
    <property type="match status" value="1"/>
</dbReference>
<dbReference type="SUPFAM" id="SSF52540">
    <property type="entry name" value="P-loop containing nucleoside triphosphate hydrolases"/>
    <property type="match status" value="1"/>
</dbReference>
<sequence length="983" mass="108002">MFEPTPKARVFGLPPGADFASALVAGLLDLAGDLPPQDFAKIQIFVNTSRMQRRIREVFDAGPPRLLPRIRLITDLANDPISHDVKPKVSALRRRLELATLVSSLLDQEPELAPRAALYDLSDSLANLMDEMQGEGVTPDAIASLDVTDQSGHWDRSKKFLDIISPFFTGENADPDEQARQRLVVETLTALWAETPPKHPIIVAGSTGSRGATGLFMRAVADLPQGAIVLPGFDFDMPAHVWDALDGDKGVAEDHPQFRFRKLMSAMDLHRDDVMRWGDTPAPNAARNALVSLSLRPAPVTDQWLSDGPELGDLNSATQGLTLIEAPSPRSEAETIALRLRQAAEDGVTAALITPDRNLTRQVAAALDLWNIVPDDSAGMPLALSPPGRFLRHVTDMTRNVLTSESLLTLLKHPLCNSVDGFRGPHLLLTYELELYLRRHSVPYPTPETVNAWALSEESKIEKRQAWATWLSTVVPTIQVSQKQNLTRHIEGVIGLAEALARGQNVDGTGELWKEKAGRSARNVCDTILRDAEASGEITATEFTGLFGSLLSAGTVRDRDEGHPNILIWGTLEARVQSADLVILGGMNEGVWPESPTPDPWLNRKMRAQAGLLLPERRIGLSAHDYQQAVASPEVWITRAKRTADAETVPSRWVNRLTNLLSGLPDQNGPEALKKMQAEGDRWIAMAAQMSVPTAAIEPAHRPSPMPPVADRPKTISVTQIKTLIRDPYAIYANKVLRLKRLDPLVPTADAPLRGIIIHAILDEFIGTRPDATDPAAFNQLMETAARHFNDQCPWPTIRAQWMARMEKLAPVFLAAEAKRQSKGSLAISEGWGVMEMPSVDMAITCKADRIDLTPQDTALIYDYKTGVVPTKDVQEKFDKQLLAEAVMVSRGAFTDLGEKHVDEAVFIGVNAAMRDVEAPLDKAPIEAVYAGLETLFGKWNMPTKGYSARMAMFSKDDISDYDHLSRFGEWTMADLPKTEGVS</sequence>
<comment type="caution">
    <text evidence="2">The sequence shown here is derived from an EMBL/GenBank/DDBJ whole genome shotgun (WGS) entry which is preliminary data.</text>
</comment>
<dbReference type="EMBL" id="JACIJM010000002">
    <property type="protein sequence ID" value="MBB5721296.1"/>
    <property type="molecule type" value="Genomic_DNA"/>
</dbReference>
<feature type="domain" description="PD-(D/E)XK endonuclease-like" evidence="1">
    <location>
        <begin position="715"/>
        <end position="915"/>
    </location>
</feature>
<keyword evidence="3" id="KW-1185">Reference proteome</keyword>
<name>A0A7W9BIV7_9RHOB</name>
<dbReference type="InterPro" id="IPR027417">
    <property type="entry name" value="P-loop_NTPase"/>
</dbReference>
<evidence type="ECO:0000313" key="3">
    <source>
        <dbReference type="Proteomes" id="UP000535415"/>
    </source>
</evidence>
<dbReference type="Proteomes" id="UP000535415">
    <property type="component" value="Unassembled WGS sequence"/>
</dbReference>
<dbReference type="RefSeq" id="WP_183526194.1">
    <property type="nucleotide sequence ID" value="NZ_JACIJM010000002.1"/>
</dbReference>
<organism evidence="2 3">
    <name type="scientific">Yoonia ponticola</name>
    <dbReference type="NCBI Taxonomy" id="1524255"/>
    <lineage>
        <taxon>Bacteria</taxon>
        <taxon>Pseudomonadati</taxon>
        <taxon>Pseudomonadota</taxon>
        <taxon>Alphaproteobacteria</taxon>
        <taxon>Rhodobacterales</taxon>
        <taxon>Paracoccaceae</taxon>
        <taxon>Yoonia</taxon>
    </lineage>
</organism>
<dbReference type="AlphaFoldDB" id="A0A7W9BIV7"/>
<protein>
    <submittedName>
        <fullName evidence="2">Double-strand break repair protein AddB</fullName>
    </submittedName>
</protein>
<reference evidence="2 3" key="1">
    <citation type="submission" date="2020-08" db="EMBL/GenBank/DDBJ databases">
        <title>Genomic Encyclopedia of Type Strains, Phase IV (KMG-IV): sequencing the most valuable type-strain genomes for metagenomic binning, comparative biology and taxonomic classification.</title>
        <authorList>
            <person name="Goeker M."/>
        </authorList>
    </citation>
    <scope>NUCLEOTIDE SEQUENCE [LARGE SCALE GENOMIC DNA]</scope>
    <source>
        <strain evidence="2 3">DSM 101064</strain>
    </source>
</reference>
<accession>A0A7W9BIV7</accession>